<evidence type="ECO:0000313" key="2">
    <source>
        <dbReference type="Proteomes" id="UP001183794"/>
    </source>
</evidence>
<comment type="caution">
    <text evidence="1">The sequence shown here is derived from an EMBL/GenBank/DDBJ whole genome shotgun (WGS) entry which is preliminary data.</text>
</comment>
<dbReference type="EMBL" id="JAVDYJ010000001">
    <property type="protein sequence ID" value="MDR7345956.1"/>
    <property type="molecule type" value="Genomic_DNA"/>
</dbReference>
<dbReference type="Gene3D" id="1.10.490.110">
    <property type="entry name" value="Uncharacterized conserved protein DUF2267"/>
    <property type="match status" value="1"/>
</dbReference>
<dbReference type="InterPro" id="IPR038282">
    <property type="entry name" value="DUF2267_sf"/>
</dbReference>
<name>A0ABU2AXS7_9MICC</name>
<proteinExistence type="predicted"/>
<evidence type="ECO:0000313" key="1">
    <source>
        <dbReference type="EMBL" id="MDR7345956.1"/>
    </source>
</evidence>
<accession>A0ABU2AXS7</accession>
<gene>
    <name evidence="1" type="ORF">J2S62_000213</name>
</gene>
<dbReference type="RefSeq" id="WP_310170286.1">
    <property type="nucleotide sequence ID" value="NZ_BAABHE010000002.1"/>
</dbReference>
<dbReference type="Pfam" id="PF10025">
    <property type="entry name" value="DUF2267"/>
    <property type="match status" value="1"/>
</dbReference>
<dbReference type="Proteomes" id="UP001183794">
    <property type="component" value="Unassembled WGS sequence"/>
</dbReference>
<keyword evidence="2" id="KW-1185">Reference proteome</keyword>
<dbReference type="InterPro" id="IPR018727">
    <property type="entry name" value="DUF2267"/>
</dbReference>
<protein>
    <submittedName>
        <fullName evidence="1">Uncharacterized protein (DUF2267 family)</fullName>
    </submittedName>
</protein>
<reference evidence="1 2" key="1">
    <citation type="submission" date="2023-07" db="EMBL/GenBank/DDBJ databases">
        <title>Sequencing the genomes of 1000 actinobacteria strains.</title>
        <authorList>
            <person name="Klenk H.-P."/>
        </authorList>
    </citation>
    <scope>NUCLEOTIDE SEQUENCE [LARGE SCALE GENOMIC DNA]</scope>
    <source>
        <strain evidence="1 2">DSM 22966</strain>
    </source>
</reference>
<organism evidence="1 2">
    <name type="scientific">Enteractinococcus fodinae</name>
    <dbReference type="NCBI Taxonomy" id="684663"/>
    <lineage>
        <taxon>Bacteria</taxon>
        <taxon>Bacillati</taxon>
        <taxon>Actinomycetota</taxon>
        <taxon>Actinomycetes</taxon>
        <taxon>Micrococcales</taxon>
        <taxon>Micrococcaceae</taxon>
    </lineage>
</organism>
<sequence length="132" mass="14326">MQMTEMIDVVQQRAGIDSNETAKETLQAVAETLAERDLDGAHDNFAAQLPEEIAPVITQGDKSSREKFDADEFVNRVGKRLGTSQKDTQARTHAALSTLAEAVSDGEQLDLLSALPKDLSPYAVWKANAKPS</sequence>